<dbReference type="AlphaFoldDB" id="A0A6I9S772"/>
<gene>
    <name evidence="3" type="primary">LOC105057403</name>
</gene>
<dbReference type="KEGG" id="egu:105057403"/>
<name>A0A6I9S772_ELAGV</name>
<sequence length="577" mass="62634">MSGSPSLSAEKKRWWLSNRKIVDKYVRDARSLIATQEPSDVSAAVALLDAALALSPRLEVALELKARSLLFLRRYREVADMLQDYIPSYKVAPDSSSSSLGSSAVDHSTSQTLSRERANLLSPDRERSDGGRSFRCFSISDLKRKFLASLSKSCEKEDQWRYLVLGQACCHLGLMEDAMVLLQTGRRLASAAFRRESVCWSDDSFTFSTAAGAASSSANPPGPPTAPPSESESASHLLTHIKLLLRRRAAALAALDAGIPAEAIRHFSKILDSRRGVPHAFAGACFIGRAAAYRAAGRLAEAIADCNRALALDLTSIPALRARADLFEAVRSLPDCLRDLDHLKLLYDSILRDRKLPGPPWRPHHDVRYRDVPASHRALNARIHQLRARVAAGEVSDVDYYALIGVRRGCTRSELERAHLLLSLKHKPDKAGAFVDRLEFADDHRDLDAVRDQSRMSALILYRLLQKGYARIMAAVMDEEANEKQRAKEAATAAAAAAAATAVAVQAAAATAGVLGSEKAKVDRVLGSKGCGVRGEKSAAVSAFQGVFCRDLAVVGSLLSQVGLNRAIPVKYEALSC</sequence>
<feature type="compositionally biased region" description="Basic and acidic residues" evidence="1">
    <location>
        <begin position="114"/>
        <end position="130"/>
    </location>
</feature>
<dbReference type="CDD" id="cd06257">
    <property type="entry name" value="DnaJ"/>
    <property type="match status" value="1"/>
</dbReference>
<dbReference type="FunCoup" id="A0A6I9S772">
    <property type="interactions" value="1568"/>
</dbReference>
<dbReference type="OrthoDB" id="1903421at2759"/>
<dbReference type="Gene3D" id="1.10.287.110">
    <property type="entry name" value="DnaJ domain"/>
    <property type="match status" value="1"/>
</dbReference>
<reference evidence="3" key="1">
    <citation type="submission" date="2025-08" db="UniProtKB">
        <authorList>
            <consortium name="RefSeq"/>
        </authorList>
    </citation>
    <scope>IDENTIFICATION</scope>
</reference>
<evidence type="ECO:0000313" key="2">
    <source>
        <dbReference type="Proteomes" id="UP000504607"/>
    </source>
</evidence>
<feature type="region of interest" description="Disordered" evidence="1">
    <location>
        <begin position="211"/>
        <end position="232"/>
    </location>
</feature>
<dbReference type="PANTHER" id="PTHR46816:SF1">
    <property type="entry name" value="TETRATRICOPEPTIDE REPEAT (TPR)-LIKE SUPERFAMILY PROTEIN"/>
    <property type="match status" value="1"/>
</dbReference>
<dbReference type="Proteomes" id="UP000504607">
    <property type="component" value="Chromosome 14"/>
</dbReference>
<dbReference type="InterPro" id="IPR036869">
    <property type="entry name" value="J_dom_sf"/>
</dbReference>
<organism evidence="2 3">
    <name type="scientific">Elaeis guineensis var. tenera</name>
    <name type="common">Oil palm</name>
    <dbReference type="NCBI Taxonomy" id="51953"/>
    <lineage>
        <taxon>Eukaryota</taxon>
        <taxon>Viridiplantae</taxon>
        <taxon>Streptophyta</taxon>
        <taxon>Embryophyta</taxon>
        <taxon>Tracheophyta</taxon>
        <taxon>Spermatophyta</taxon>
        <taxon>Magnoliopsida</taxon>
        <taxon>Liliopsida</taxon>
        <taxon>Arecaceae</taxon>
        <taxon>Arecoideae</taxon>
        <taxon>Cocoseae</taxon>
        <taxon>Elaeidinae</taxon>
        <taxon>Elaeis</taxon>
    </lineage>
</organism>
<feature type="region of interest" description="Disordered" evidence="1">
    <location>
        <begin position="100"/>
        <end position="130"/>
    </location>
</feature>
<dbReference type="InterPro" id="IPR011990">
    <property type="entry name" value="TPR-like_helical_dom_sf"/>
</dbReference>
<evidence type="ECO:0000256" key="1">
    <source>
        <dbReference type="SAM" id="MobiDB-lite"/>
    </source>
</evidence>
<evidence type="ECO:0000313" key="3">
    <source>
        <dbReference type="RefSeq" id="XP_010938305.1"/>
    </source>
</evidence>
<keyword evidence="2" id="KW-1185">Reference proteome</keyword>
<accession>A0A6I9S772</accession>
<dbReference type="InterPro" id="IPR001623">
    <property type="entry name" value="DnaJ_domain"/>
</dbReference>
<dbReference type="PANTHER" id="PTHR46816">
    <property type="entry name" value="OS01G0273500 PROTEIN"/>
    <property type="match status" value="1"/>
</dbReference>
<dbReference type="SUPFAM" id="SSF48452">
    <property type="entry name" value="TPR-like"/>
    <property type="match status" value="1"/>
</dbReference>
<proteinExistence type="predicted"/>
<dbReference type="RefSeq" id="XP_010938305.1">
    <property type="nucleotide sequence ID" value="XM_010940003.3"/>
</dbReference>
<dbReference type="SUPFAM" id="SSF46565">
    <property type="entry name" value="Chaperone J-domain"/>
    <property type="match status" value="1"/>
</dbReference>
<dbReference type="GeneID" id="105057403"/>
<dbReference type="InParanoid" id="A0A6I9S772"/>
<protein>
    <submittedName>
        <fullName evidence="3">Uncharacterized protein LOC105057403</fullName>
    </submittedName>
</protein>
<dbReference type="GO" id="GO:0005783">
    <property type="term" value="C:endoplasmic reticulum"/>
    <property type="evidence" value="ECO:0007669"/>
    <property type="project" value="UniProtKB-ARBA"/>
</dbReference>
<dbReference type="Gene3D" id="1.25.40.10">
    <property type="entry name" value="Tetratricopeptide repeat domain"/>
    <property type="match status" value="1"/>
</dbReference>